<sequence length="205" mass="22788">MTLLKKIEGSLVPLLGAEGFKKRSGEVFTVELAEGFVGWLGLNRAKHPRGLELNPVVGVRCQELEGLLSTLLRERPHKYVPPTLSISLGYLMPEQQYRCWVLQEDAVISSVADMVAAIVRYGVPFMESACSLSKIGELLESPRFSSAENAMYRRPLIKWLMGDREGALEVCASSARQFDERSDLAAEHFMQFARGLESLGNQIDA</sequence>
<name>A0A4V3DKP0_9GAMM</name>
<gene>
    <name evidence="1" type="ORF">DFR29_1407</name>
</gene>
<reference evidence="1 2" key="1">
    <citation type="submission" date="2019-03" db="EMBL/GenBank/DDBJ databases">
        <title>Genomic Encyclopedia of Type Strains, Phase IV (KMG-IV): sequencing the most valuable type-strain genomes for metagenomic binning, comparative biology and taxonomic classification.</title>
        <authorList>
            <person name="Goeker M."/>
        </authorList>
    </citation>
    <scope>NUCLEOTIDE SEQUENCE [LARGE SCALE GENOMIC DNA]</scope>
    <source>
        <strain evidence="1 2">DSM 21667</strain>
    </source>
</reference>
<evidence type="ECO:0000313" key="2">
    <source>
        <dbReference type="Proteomes" id="UP000295293"/>
    </source>
</evidence>
<keyword evidence="2" id="KW-1185">Reference proteome</keyword>
<evidence type="ECO:0000313" key="1">
    <source>
        <dbReference type="EMBL" id="TDR35140.1"/>
    </source>
</evidence>
<proteinExistence type="predicted"/>
<dbReference type="Proteomes" id="UP000295293">
    <property type="component" value="Unassembled WGS sequence"/>
</dbReference>
<organism evidence="1 2">
    <name type="scientific">Tahibacter aquaticus</name>
    <dbReference type="NCBI Taxonomy" id="520092"/>
    <lineage>
        <taxon>Bacteria</taxon>
        <taxon>Pseudomonadati</taxon>
        <taxon>Pseudomonadota</taxon>
        <taxon>Gammaproteobacteria</taxon>
        <taxon>Lysobacterales</taxon>
        <taxon>Rhodanobacteraceae</taxon>
        <taxon>Tahibacter</taxon>
    </lineage>
</organism>
<comment type="caution">
    <text evidence="1">The sequence shown here is derived from an EMBL/GenBank/DDBJ whole genome shotgun (WGS) entry which is preliminary data.</text>
</comment>
<protein>
    <submittedName>
        <fullName evidence="1">Uncharacterized protein</fullName>
    </submittedName>
</protein>
<dbReference type="RefSeq" id="WP_133822032.1">
    <property type="nucleotide sequence ID" value="NZ_SNZH01000040.1"/>
</dbReference>
<accession>A0A4V3DKP0</accession>
<dbReference type="AlphaFoldDB" id="A0A4V3DKP0"/>
<dbReference type="OrthoDB" id="9783876at2"/>
<dbReference type="EMBL" id="SNZH01000040">
    <property type="protein sequence ID" value="TDR35140.1"/>
    <property type="molecule type" value="Genomic_DNA"/>
</dbReference>